<dbReference type="InterPro" id="IPR000522">
    <property type="entry name" value="ABC_transptr_permease_BtuC"/>
</dbReference>
<feature type="transmembrane region" description="Helical" evidence="8">
    <location>
        <begin position="295"/>
        <end position="313"/>
    </location>
</feature>
<evidence type="ECO:0000256" key="2">
    <source>
        <dbReference type="ARBA" id="ARBA00007935"/>
    </source>
</evidence>
<keyword evidence="3" id="KW-0813">Transport</keyword>
<evidence type="ECO:0000256" key="6">
    <source>
        <dbReference type="ARBA" id="ARBA00022989"/>
    </source>
</evidence>
<reference evidence="9" key="1">
    <citation type="submission" date="2021-01" db="EMBL/GenBank/DDBJ databases">
        <title>Novel species in genus Nocardioides.</title>
        <authorList>
            <person name="Zhang G."/>
        </authorList>
    </citation>
    <scope>NUCLEOTIDE SEQUENCE</scope>
    <source>
        <strain evidence="9">Zg-536</strain>
    </source>
</reference>
<evidence type="ECO:0000256" key="8">
    <source>
        <dbReference type="SAM" id="Phobius"/>
    </source>
</evidence>
<proteinExistence type="inferred from homology"/>
<sequence>MHRSAAILLAALLVVVTASVLIGSNLVSPAAITDSAHPEHAIFVKRFERTLTGLVIGAAFALAGACMQGLTRNPLADPGLLGVNAGAAFAMVVAITVLGISTLQQYLWFGFLGAALATVTVHLVAGVGRGGATPVKLTIAGAALTAGLTSWTTALLLVDRSAVEQIRRWQVGSVAGRDPDVLLTALPALVVGAVLALAMTGALNSFALGDDLARGLGRRTGRDRVLVGTAIVLLAGTGTAVAGPIGFVGLVVPHVVRRLVGADHRLLVPFSAGYGAVLVVAADTLGRVVLPPTEVPVGLTSTLIGLVAIIWLVRQGRVAKL</sequence>
<evidence type="ECO:0000256" key="5">
    <source>
        <dbReference type="ARBA" id="ARBA00022692"/>
    </source>
</evidence>
<evidence type="ECO:0000256" key="1">
    <source>
        <dbReference type="ARBA" id="ARBA00004651"/>
    </source>
</evidence>
<dbReference type="Gene3D" id="1.10.3470.10">
    <property type="entry name" value="ABC transporter involved in vitamin B12 uptake, BtuC"/>
    <property type="match status" value="1"/>
</dbReference>
<keyword evidence="7 8" id="KW-0472">Membrane</keyword>
<feature type="transmembrane region" description="Helical" evidence="8">
    <location>
        <begin position="137"/>
        <end position="158"/>
    </location>
</feature>
<evidence type="ECO:0000256" key="4">
    <source>
        <dbReference type="ARBA" id="ARBA00022475"/>
    </source>
</evidence>
<keyword evidence="4" id="KW-1003">Cell membrane</keyword>
<dbReference type="EMBL" id="JAERTX010000001">
    <property type="protein sequence ID" value="MBM9458583.1"/>
    <property type="molecule type" value="Genomic_DNA"/>
</dbReference>
<evidence type="ECO:0000256" key="7">
    <source>
        <dbReference type="ARBA" id="ARBA00023136"/>
    </source>
</evidence>
<dbReference type="InterPro" id="IPR037294">
    <property type="entry name" value="ABC_BtuC-like"/>
</dbReference>
<feature type="transmembrane region" description="Helical" evidence="8">
    <location>
        <begin position="225"/>
        <end position="252"/>
    </location>
</feature>
<comment type="similarity">
    <text evidence="2">Belongs to the binding-protein-dependent transport system permease family. FecCD subfamily.</text>
</comment>
<evidence type="ECO:0000313" key="10">
    <source>
        <dbReference type="Proteomes" id="UP000663791"/>
    </source>
</evidence>
<evidence type="ECO:0000313" key="9">
    <source>
        <dbReference type="EMBL" id="MBM9458583.1"/>
    </source>
</evidence>
<name>A0A938Y271_9ACTN</name>
<accession>A0A938Y271</accession>
<dbReference type="PANTHER" id="PTHR30472:SF1">
    <property type="entry name" value="FE(3+) DICITRATE TRANSPORT SYSTEM PERMEASE PROTEIN FECC-RELATED"/>
    <property type="match status" value="1"/>
</dbReference>
<dbReference type="GO" id="GO:0005886">
    <property type="term" value="C:plasma membrane"/>
    <property type="evidence" value="ECO:0007669"/>
    <property type="project" value="UniProtKB-SubCell"/>
</dbReference>
<feature type="transmembrane region" description="Helical" evidence="8">
    <location>
        <begin position="181"/>
        <end position="204"/>
    </location>
</feature>
<dbReference type="PANTHER" id="PTHR30472">
    <property type="entry name" value="FERRIC ENTEROBACTIN TRANSPORT SYSTEM PERMEASE PROTEIN"/>
    <property type="match status" value="1"/>
</dbReference>
<dbReference type="GO" id="GO:0022857">
    <property type="term" value="F:transmembrane transporter activity"/>
    <property type="evidence" value="ECO:0007669"/>
    <property type="project" value="InterPro"/>
</dbReference>
<comment type="caution">
    <text evidence="9">The sequence shown here is derived from an EMBL/GenBank/DDBJ whole genome shotgun (WGS) entry which is preliminary data.</text>
</comment>
<gene>
    <name evidence="9" type="ORF">JK386_01570</name>
</gene>
<dbReference type="CDD" id="cd06550">
    <property type="entry name" value="TM_ABC_iron-siderophores_like"/>
    <property type="match status" value="1"/>
</dbReference>
<keyword evidence="10" id="KW-1185">Reference proteome</keyword>
<organism evidence="9 10">
    <name type="scientific">Nocardioides faecalis</name>
    <dbReference type="NCBI Taxonomy" id="2803858"/>
    <lineage>
        <taxon>Bacteria</taxon>
        <taxon>Bacillati</taxon>
        <taxon>Actinomycetota</taxon>
        <taxon>Actinomycetes</taxon>
        <taxon>Propionibacteriales</taxon>
        <taxon>Nocardioidaceae</taxon>
        <taxon>Nocardioides</taxon>
    </lineage>
</organism>
<feature type="transmembrane region" description="Helical" evidence="8">
    <location>
        <begin position="79"/>
        <end position="100"/>
    </location>
</feature>
<dbReference type="AlphaFoldDB" id="A0A938Y271"/>
<dbReference type="SUPFAM" id="SSF81345">
    <property type="entry name" value="ABC transporter involved in vitamin B12 uptake, BtuC"/>
    <property type="match status" value="1"/>
</dbReference>
<dbReference type="Pfam" id="PF01032">
    <property type="entry name" value="FecCD"/>
    <property type="match status" value="1"/>
</dbReference>
<keyword evidence="5 8" id="KW-0812">Transmembrane</keyword>
<feature type="transmembrane region" description="Helical" evidence="8">
    <location>
        <begin position="106"/>
        <end position="125"/>
    </location>
</feature>
<keyword evidence="6 8" id="KW-1133">Transmembrane helix</keyword>
<comment type="subcellular location">
    <subcellularLocation>
        <location evidence="1">Cell membrane</location>
        <topology evidence="1">Multi-pass membrane protein</topology>
    </subcellularLocation>
</comment>
<feature type="transmembrane region" description="Helical" evidence="8">
    <location>
        <begin position="49"/>
        <end position="67"/>
    </location>
</feature>
<dbReference type="Proteomes" id="UP000663791">
    <property type="component" value="Unassembled WGS sequence"/>
</dbReference>
<evidence type="ECO:0000256" key="3">
    <source>
        <dbReference type="ARBA" id="ARBA00022448"/>
    </source>
</evidence>
<dbReference type="GO" id="GO:0033214">
    <property type="term" value="P:siderophore-iron import into cell"/>
    <property type="evidence" value="ECO:0007669"/>
    <property type="project" value="TreeGrafter"/>
</dbReference>
<protein>
    <submittedName>
        <fullName evidence="9">Iron ABC transporter permease</fullName>
    </submittedName>
</protein>